<evidence type="ECO:0000313" key="1">
    <source>
        <dbReference type="EMBL" id="SFJ37195.1"/>
    </source>
</evidence>
<protein>
    <submittedName>
        <fullName evidence="1">Glycosyltransferase involved in cell wall bisynthesis</fullName>
    </submittedName>
</protein>
<dbReference type="SUPFAM" id="SSF53756">
    <property type="entry name" value="UDP-Glycosyltransferase/glycogen phosphorylase"/>
    <property type="match status" value="1"/>
</dbReference>
<accession>A0A1I3QTG6</accession>
<gene>
    <name evidence="1" type="ORF">SAMN04488095_2659</name>
</gene>
<dbReference type="GO" id="GO:0016757">
    <property type="term" value="F:glycosyltransferase activity"/>
    <property type="evidence" value="ECO:0007669"/>
    <property type="project" value="TreeGrafter"/>
</dbReference>
<keyword evidence="1" id="KW-0808">Transferase</keyword>
<dbReference type="PANTHER" id="PTHR45947">
    <property type="entry name" value="SULFOQUINOVOSYL TRANSFERASE SQD2"/>
    <property type="match status" value="1"/>
</dbReference>
<sequence>MKVVILNDASIARGGATGLSLLQARLLRERGIPVTFIAGDALDNPDLAATGATHVNLGGLPLMKSHPLRAATLGLYDPAMRDGIADFIARQDDAQTVYHVHSWSKALTPSLFSALRPVAARVFIHAHDFFLACPNGGYMNYPAMRPCELRPLSPACLASNCDKRSRAQKAWRVTRQAILRRTMPTDAPWGGILMIHPGMRPYLEKVGYPGHLLYPLRNPAERLTETRVRAEAGTRLLFAGRVEAEKGIEDLVAAAARAGAPLTVVGDGPLLEPLRAAHPGVRFTGWMDRAGLAAEMATARALVMPSRYPEPFGLVAAEAVMSGLPAMVSHSALLARELAETGLGWSVNARDPVAFADGLRAVMDTPPDVIADMSRRGFDAETPVCTTPDAWIDGQIELWRGALQAD</sequence>
<dbReference type="InterPro" id="IPR050194">
    <property type="entry name" value="Glycosyltransferase_grp1"/>
</dbReference>
<dbReference type="OrthoDB" id="9807414at2"/>
<dbReference type="EMBL" id="FORA01000003">
    <property type="protein sequence ID" value="SFJ37195.1"/>
    <property type="molecule type" value="Genomic_DNA"/>
</dbReference>
<dbReference type="STRING" id="390807.SAMN04488095_2659"/>
<dbReference type="RefSeq" id="WP_092782187.1">
    <property type="nucleotide sequence ID" value="NZ_FORA01000003.1"/>
</dbReference>
<proteinExistence type="predicted"/>
<keyword evidence="2" id="KW-1185">Reference proteome</keyword>
<evidence type="ECO:0000313" key="2">
    <source>
        <dbReference type="Proteomes" id="UP000199110"/>
    </source>
</evidence>
<organism evidence="1 2">
    <name type="scientific">Jannaschia pohangensis</name>
    <dbReference type="NCBI Taxonomy" id="390807"/>
    <lineage>
        <taxon>Bacteria</taxon>
        <taxon>Pseudomonadati</taxon>
        <taxon>Pseudomonadota</taxon>
        <taxon>Alphaproteobacteria</taxon>
        <taxon>Rhodobacterales</taxon>
        <taxon>Roseobacteraceae</taxon>
        <taxon>Jannaschia</taxon>
    </lineage>
</organism>
<dbReference type="CDD" id="cd03801">
    <property type="entry name" value="GT4_PimA-like"/>
    <property type="match status" value="1"/>
</dbReference>
<name>A0A1I3QTG6_9RHOB</name>
<dbReference type="AlphaFoldDB" id="A0A1I3QTG6"/>
<dbReference type="PANTHER" id="PTHR45947:SF3">
    <property type="entry name" value="SULFOQUINOVOSYL TRANSFERASE SQD2"/>
    <property type="match status" value="1"/>
</dbReference>
<dbReference type="Gene3D" id="3.40.50.2000">
    <property type="entry name" value="Glycogen Phosphorylase B"/>
    <property type="match status" value="2"/>
</dbReference>
<dbReference type="Pfam" id="PF13692">
    <property type="entry name" value="Glyco_trans_1_4"/>
    <property type="match status" value="1"/>
</dbReference>
<reference evidence="1 2" key="1">
    <citation type="submission" date="2016-10" db="EMBL/GenBank/DDBJ databases">
        <authorList>
            <person name="de Groot N.N."/>
        </authorList>
    </citation>
    <scope>NUCLEOTIDE SEQUENCE [LARGE SCALE GENOMIC DNA]</scope>
    <source>
        <strain evidence="1 2">DSM 19073</strain>
    </source>
</reference>
<dbReference type="Proteomes" id="UP000199110">
    <property type="component" value="Unassembled WGS sequence"/>
</dbReference>